<sequence>MACKLCAWLCRWLCAGLADSLLKRSGDWERAHSNDYALWLEAPVETRERAEAALAIFDADPETALRTFLDLAESGMPWAMEAVAGYYERGTVVAADFGQAQDQYRRAIEAGSWAATIGYAKLLARHGHFDTCDTLLRDCAEQDFVPACFWLAWYRLKRSRSAATCREVRPLLERAADAGHPAAEIVLARLKLLGKFGFREIPAGLRQLSRAMDRSRADASGRHIALEGRIPAAG</sequence>
<proteinExistence type="predicted"/>
<keyword evidence="2" id="KW-1185">Reference proteome</keyword>
<gene>
    <name evidence="1" type="ORF">FHR20_001090</name>
</gene>
<dbReference type="RefSeq" id="WP_167298554.1">
    <property type="nucleotide sequence ID" value="NZ_JAASQV010000001.1"/>
</dbReference>
<dbReference type="Proteomes" id="UP000564677">
    <property type="component" value="Unassembled WGS sequence"/>
</dbReference>
<evidence type="ECO:0000313" key="1">
    <source>
        <dbReference type="EMBL" id="NIJ64159.1"/>
    </source>
</evidence>
<dbReference type="AlphaFoldDB" id="A0A7X5UXK8"/>
<dbReference type="SUPFAM" id="SSF81901">
    <property type="entry name" value="HCP-like"/>
    <property type="match status" value="1"/>
</dbReference>
<dbReference type="InterPro" id="IPR011990">
    <property type="entry name" value="TPR-like_helical_dom_sf"/>
</dbReference>
<comment type="caution">
    <text evidence="1">The sequence shown here is derived from an EMBL/GenBank/DDBJ whole genome shotgun (WGS) entry which is preliminary data.</text>
</comment>
<name>A0A7X5UXK8_9SPHN</name>
<protein>
    <submittedName>
        <fullName evidence="1">TPR repeat protein</fullName>
    </submittedName>
</protein>
<accession>A0A7X5UXK8</accession>
<reference evidence="1 2" key="1">
    <citation type="submission" date="2020-03" db="EMBL/GenBank/DDBJ databases">
        <title>Genomic Encyclopedia of Type Strains, Phase IV (KMG-IV): sequencing the most valuable type-strain genomes for metagenomic binning, comparative biology and taxonomic classification.</title>
        <authorList>
            <person name="Goeker M."/>
        </authorList>
    </citation>
    <scope>NUCLEOTIDE SEQUENCE [LARGE SCALE GENOMIC DNA]</scope>
    <source>
        <strain evidence="1 2">DSM 4733</strain>
    </source>
</reference>
<evidence type="ECO:0000313" key="2">
    <source>
        <dbReference type="Proteomes" id="UP000564677"/>
    </source>
</evidence>
<dbReference type="EMBL" id="JAASQV010000001">
    <property type="protein sequence ID" value="NIJ64159.1"/>
    <property type="molecule type" value="Genomic_DNA"/>
</dbReference>
<organism evidence="1 2">
    <name type="scientific">Sphingomonas leidyi</name>
    <dbReference type="NCBI Taxonomy" id="68569"/>
    <lineage>
        <taxon>Bacteria</taxon>
        <taxon>Pseudomonadati</taxon>
        <taxon>Pseudomonadota</taxon>
        <taxon>Alphaproteobacteria</taxon>
        <taxon>Sphingomonadales</taxon>
        <taxon>Sphingomonadaceae</taxon>
        <taxon>Sphingomonas</taxon>
    </lineage>
</organism>
<dbReference type="Gene3D" id="1.25.40.10">
    <property type="entry name" value="Tetratricopeptide repeat domain"/>
    <property type="match status" value="1"/>
</dbReference>